<dbReference type="HOGENOM" id="CLU_2871635_0_0_1"/>
<dbReference type="Gramene" id="ORUFI12G15250.1">
    <property type="protein sequence ID" value="ORUFI12G15250.1"/>
    <property type="gene ID" value="ORUFI12G15250"/>
</dbReference>
<proteinExistence type="predicted"/>
<name>A0A0E0RI01_ORYRU</name>
<dbReference type="AlphaFoldDB" id="A0A0E0RI01"/>
<feature type="compositionally biased region" description="Polar residues" evidence="1">
    <location>
        <begin position="53"/>
        <end position="64"/>
    </location>
</feature>
<feature type="region of interest" description="Disordered" evidence="1">
    <location>
        <begin position="24"/>
        <end position="64"/>
    </location>
</feature>
<organism evidence="2 3">
    <name type="scientific">Oryza rufipogon</name>
    <name type="common">Brownbeard rice</name>
    <name type="synonym">Asian wild rice</name>
    <dbReference type="NCBI Taxonomy" id="4529"/>
    <lineage>
        <taxon>Eukaryota</taxon>
        <taxon>Viridiplantae</taxon>
        <taxon>Streptophyta</taxon>
        <taxon>Embryophyta</taxon>
        <taxon>Tracheophyta</taxon>
        <taxon>Spermatophyta</taxon>
        <taxon>Magnoliopsida</taxon>
        <taxon>Liliopsida</taxon>
        <taxon>Poales</taxon>
        <taxon>Poaceae</taxon>
        <taxon>BOP clade</taxon>
        <taxon>Oryzoideae</taxon>
        <taxon>Oryzeae</taxon>
        <taxon>Oryzinae</taxon>
        <taxon>Oryza</taxon>
    </lineage>
</organism>
<dbReference type="Proteomes" id="UP000008022">
    <property type="component" value="Unassembled WGS sequence"/>
</dbReference>
<accession>A0A0E0RI01</accession>
<reference evidence="3" key="1">
    <citation type="submission" date="2013-06" db="EMBL/GenBank/DDBJ databases">
        <authorList>
            <person name="Zhao Q."/>
        </authorList>
    </citation>
    <scope>NUCLEOTIDE SEQUENCE</scope>
    <source>
        <strain evidence="3">cv. W1943</strain>
    </source>
</reference>
<evidence type="ECO:0000313" key="2">
    <source>
        <dbReference type="EnsemblPlants" id="ORUFI12G15250.1"/>
    </source>
</evidence>
<evidence type="ECO:0000313" key="3">
    <source>
        <dbReference type="Proteomes" id="UP000008022"/>
    </source>
</evidence>
<keyword evidence="3" id="KW-1185">Reference proteome</keyword>
<feature type="compositionally biased region" description="Basic and acidic residues" evidence="1">
    <location>
        <begin position="34"/>
        <end position="46"/>
    </location>
</feature>
<dbReference type="EnsemblPlants" id="ORUFI12G15250.1">
    <property type="protein sequence ID" value="ORUFI12G15250.1"/>
    <property type="gene ID" value="ORUFI12G15250"/>
</dbReference>
<evidence type="ECO:0000256" key="1">
    <source>
        <dbReference type="SAM" id="MobiDB-lite"/>
    </source>
</evidence>
<protein>
    <submittedName>
        <fullName evidence="2">Uncharacterized protein</fullName>
    </submittedName>
</protein>
<reference evidence="2" key="2">
    <citation type="submission" date="2015-06" db="UniProtKB">
        <authorList>
            <consortium name="EnsemblPlants"/>
        </authorList>
    </citation>
    <scope>IDENTIFICATION</scope>
</reference>
<sequence>MFDFSGDIGAFVLPAEFHVKEVDKDQDDVAQNNADKETLDGHKMAKQDIVQVKKSSSISNTSDK</sequence>